<reference evidence="2" key="1">
    <citation type="submission" date="2016-02" db="EMBL/GenBank/DDBJ databases">
        <authorList>
            <person name="Wibberg D."/>
        </authorList>
    </citation>
    <scope>NUCLEOTIDE SEQUENCE [LARGE SCALE GENOMIC DNA]</scope>
</reference>
<gene>
    <name evidence="1" type="ORF">FDG2_0961</name>
</gene>
<evidence type="ECO:0000313" key="2">
    <source>
        <dbReference type="Proteomes" id="UP000199013"/>
    </source>
</evidence>
<proteinExistence type="predicted"/>
<dbReference type="AlphaFoldDB" id="A0A1C3NUU1"/>
<organism evidence="1 2">
    <name type="scientific">Candidatus Protofrankia californiensis</name>
    <dbReference type="NCBI Taxonomy" id="1839754"/>
    <lineage>
        <taxon>Bacteria</taxon>
        <taxon>Bacillati</taxon>
        <taxon>Actinomycetota</taxon>
        <taxon>Actinomycetes</taxon>
        <taxon>Frankiales</taxon>
        <taxon>Frankiaceae</taxon>
        <taxon>Protofrankia</taxon>
    </lineage>
</organism>
<sequence>MVDLSVVRYPDHRDDGPVILDVVDHPVAAQS</sequence>
<protein>
    <submittedName>
        <fullName evidence="1">Uncharacterized protein</fullName>
    </submittedName>
</protein>
<evidence type="ECO:0000313" key="1">
    <source>
        <dbReference type="EMBL" id="SBW19117.1"/>
    </source>
</evidence>
<accession>A0A1C3NUU1</accession>
<name>A0A1C3NUU1_9ACTN</name>
<dbReference type="EMBL" id="FLUV01000386">
    <property type="protein sequence ID" value="SBW19117.1"/>
    <property type="molecule type" value="Genomic_DNA"/>
</dbReference>
<keyword evidence="2" id="KW-1185">Reference proteome</keyword>
<dbReference type="Proteomes" id="UP000199013">
    <property type="component" value="Unassembled WGS sequence"/>
</dbReference>